<evidence type="ECO:0000259" key="3">
    <source>
        <dbReference type="PROSITE" id="PS50801"/>
    </source>
</evidence>
<dbReference type="OrthoDB" id="3577449at2"/>
<dbReference type="SUPFAM" id="SSF52091">
    <property type="entry name" value="SpoIIaa-like"/>
    <property type="match status" value="1"/>
</dbReference>
<dbReference type="InterPro" id="IPR003658">
    <property type="entry name" value="Anti-sigma_ant"/>
</dbReference>
<proteinExistence type="inferred from homology"/>
<dbReference type="EMBL" id="SMFZ01000001">
    <property type="protein sequence ID" value="TCK24418.1"/>
    <property type="molecule type" value="Genomic_DNA"/>
</dbReference>
<gene>
    <name evidence="4" type="ORF">EV378_0190</name>
</gene>
<feature type="domain" description="STAS" evidence="3">
    <location>
        <begin position="24"/>
        <end position="135"/>
    </location>
</feature>
<dbReference type="CDD" id="cd07043">
    <property type="entry name" value="STAS_anti-anti-sigma_factors"/>
    <property type="match status" value="1"/>
</dbReference>
<dbReference type="GO" id="GO:0043856">
    <property type="term" value="F:anti-sigma factor antagonist activity"/>
    <property type="evidence" value="ECO:0007669"/>
    <property type="project" value="InterPro"/>
</dbReference>
<evidence type="ECO:0000313" key="4">
    <source>
        <dbReference type="EMBL" id="TCK24418.1"/>
    </source>
</evidence>
<evidence type="ECO:0000256" key="1">
    <source>
        <dbReference type="ARBA" id="ARBA00009013"/>
    </source>
</evidence>
<dbReference type="NCBIfam" id="TIGR00377">
    <property type="entry name" value="ant_ant_sig"/>
    <property type="match status" value="1"/>
</dbReference>
<dbReference type="Pfam" id="PF01740">
    <property type="entry name" value="STAS"/>
    <property type="match status" value="1"/>
</dbReference>
<sequence>MTEPSDEKPDVVPEVVERRSSALRLDQVEHPTGAVVLHAVGEIDTDTAPELGAEVGVWCDTAPQVLLDLSGVTFLGSAGLSVLLETRDMIEDGTRFQLRCGSSRAVRRALQVTGTMELFDVVDRIPEESDAPARALFSVPDPR</sequence>
<accession>A0A4R1HQM2</accession>
<dbReference type="Gene3D" id="3.30.750.24">
    <property type="entry name" value="STAS domain"/>
    <property type="match status" value="1"/>
</dbReference>
<dbReference type="PROSITE" id="PS50801">
    <property type="entry name" value="STAS"/>
    <property type="match status" value="1"/>
</dbReference>
<keyword evidence="5" id="KW-1185">Reference proteome</keyword>
<dbReference type="PANTHER" id="PTHR33495">
    <property type="entry name" value="ANTI-SIGMA FACTOR ANTAGONIST TM_1081-RELATED-RELATED"/>
    <property type="match status" value="1"/>
</dbReference>
<organism evidence="4 5">
    <name type="scientific">Pseudonocardia endophytica</name>
    <dbReference type="NCBI Taxonomy" id="401976"/>
    <lineage>
        <taxon>Bacteria</taxon>
        <taxon>Bacillati</taxon>
        <taxon>Actinomycetota</taxon>
        <taxon>Actinomycetes</taxon>
        <taxon>Pseudonocardiales</taxon>
        <taxon>Pseudonocardiaceae</taxon>
        <taxon>Pseudonocardia</taxon>
    </lineage>
</organism>
<dbReference type="RefSeq" id="WP_132420863.1">
    <property type="nucleotide sequence ID" value="NZ_SMFZ01000001.1"/>
</dbReference>
<dbReference type="Proteomes" id="UP000295560">
    <property type="component" value="Unassembled WGS sequence"/>
</dbReference>
<protein>
    <recommendedName>
        <fullName evidence="2">Anti-sigma factor antagonist</fullName>
    </recommendedName>
</protein>
<evidence type="ECO:0000256" key="2">
    <source>
        <dbReference type="RuleBase" id="RU003749"/>
    </source>
</evidence>
<comment type="caution">
    <text evidence="4">The sequence shown here is derived from an EMBL/GenBank/DDBJ whole genome shotgun (WGS) entry which is preliminary data.</text>
</comment>
<evidence type="ECO:0000313" key="5">
    <source>
        <dbReference type="Proteomes" id="UP000295560"/>
    </source>
</evidence>
<reference evidence="4 5" key="1">
    <citation type="submission" date="2019-03" db="EMBL/GenBank/DDBJ databases">
        <title>Sequencing the genomes of 1000 actinobacteria strains.</title>
        <authorList>
            <person name="Klenk H.-P."/>
        </authorList>
    </citation>
    <scope>NUCLEOTIDE SEQUENCE [LARGE SCALE GENOMIC DNA]</scope>
    <source>
        <strain evidence="4 5">DSM 44969</strain>
    </source>
</reference>
<dbReference type="InterPro" id="IPR002645">
    <property type="entry name" value="STAS_dom"/>
</dbReference>
<dbReference type="AlphaFoldDB" id="A0A4R1HQM2"/>
<name>A0A4R1HQM2_PSEEN</name>
<dbReference type="InterPro" id="IPR036513">
    <property type="entry name" value="STAS_dom_sf"/>
</dbReference>
<comment type="similarity">
    <text evidence="1 2">Belongs to the anti-sigma-factor antagonist family.</text>
</comment>